<dbReference type="GO" id="GO:0008270">
    <property type="term" value="F:zinc ion binding"/>
    <property type="evidence" value="ECO:0007669"/>
    <property type="project" value="UniProtKB-UniRule"/>
</dbReference>
<proteinExistence type="inferred from homology"/>
<sequence length="282" mass="31283">MRRSQEADKPLSCSFCGKLQTIVATLIAGPVVYICNECVDLCNHVIEDTLKESDVRTRPPFRPVTHVGIISDTNGPSMFCPICQTEKSASEFVFAAPDNWSGNYDPLLENDSYARRVRSAEDVKKSARLCRTCVTAILSVQRETPMCVFCRTERDAHEFPMIEVDMCVRCAQTGMWLLTHETLTATGKTLLAMRELLDRGHEALFDRIVTATRDGHLHCTSFDGAPLSILRDVGLITPENAEITLEASSVIKEYCRSNGVTFSVEVPGYPDRNLTKTAGQPS</sequence>
<feature type="binding site" evidence="1">
    <location>
        <position position="16"/>
    </location>
    <ligand>
        <name>Zn(2+)</name>
        <dbReference type="ChEBI" id="CHEBI:29105"/>
    </ligand>
</feature>
<name>A0A1F7TXF5_9BACT</name>
<dbReference type="GO" id="GO:0051082">
    <property type="term" value="F:unfolded protein binding"/>
    <property type="evidence" value="ECO:0007669"/>
    <property type="project" value="UniProtKB-UniRule"/>
</dbReference>
<comment type="similarity">
    <text evidence="1">Belongs to the ClpX chaperone family.</text>
</comment>
<dbReference type="InterPro" id="IPR038366">
    <property type="entry name" value="Znf_CppX_C4_sf"/>
</dbReference>
<keyword evidence="1" id="KW-0479">Metal-binding</keyword>
<evidence type="ECO:0000313" key="3">
    <source>
        <dbReference type="EMBL" id="OGL70701.1"/>
    </source>
</evidence>
<evidence type="ECO:0000259" key="2">
    <source>
        <dbReference type="PROSITE" id="PS51902"/>
    </source>
</evidence>
<dbReference type="SMART" id="SM00994">
    <property type="entry name" value="zf-C4_ClpX"/>
    <property type="match status" value="1"/>
</dbReference>
<dbReference type="GO" id="GO:0046983">
    <property type="term" value="F:protein dimerization activity"/>
    <property type="evidence" value="ECO:0007669"/>
    <property type="project" value="UniProtKB-UniRule"/>
</dbReference>
<comment type="caution">
    <text evidence="3">The sequence shown here is derived from an EMBL/GenBank/DDBJ whole genome shotgun (WGS) entry which is preliminary data.</text>
</comment>
<dbReference type="Proteomes" id="UP000177097">
    <property type="component" value="Unassembled WGS sequence"/>
</dbReference>
<gene>
    <name evidence="3" type="ORF">A3C17_01810</name>
</gene>
<dbReference type="Pfam" id="PF06689">
    <property type="entry name" value="zf-C4_ClpX"/>
    <property type="match status" value="1"/>
</dbReference>
<organism evidence="3 4">
    <name type="scientific">Candidatus Uhrbacteria bacterium RIFCSPHIGHO2_02_FULL_53_13</name>
    <dbReference type="NCBI Taxonomy" id="1802389"/>
    <lineage>
        <taxon>Bacteria</taxon>
        <taxon>Candidatus Uhriibacteriota</taxon>
    </lineage>
</organism>
<keyword evidence="1" id="KW-0143">Chaperone</keyword>
<evidence type="ECO:0000256" key="1">
    <source>
        <dbReference type="PROSITE-ProRule" id="PRU01250"/>
    </source>
</evidence>
<reference evidence="3 4" key="1">
    <citation type="journal article" date="2016" name="Nat. Commun.">
        <title>Thousands of microbial genomes shed light on interconnected biogeochemical processes in an aquifer system.</title>
        <authorList>
            <person name="Anantharaman K."/>
            <person name="Brown C.T."/>
            <person name="Hug L.A."/>
            <person name="Sharon I."/>
            <person name="Castelle C.J."/>
            <person name="Probst A.J."/>
            <person name="Thomas B.C."/>
            <person name="Singh A."/>
            <person name="Wilkins M.J."/>
            <person name="Karaoz U."/>
            <person name="Brodie E.L."/>
            <person name="Williams K.H."/>
            <person name="Hubbard S.S."/>
            <person name="Banfield J.F."/>
        </authorList>
    </citation>
    <scope>NUCLEOTIDE SEQUENCE [LARGE SCALE GENOMIC DNA]</scope>
</reference>
<dbReference type="STRING" id="1802389.A3C17_01810"/>
<dbReference type="AlphaFoldDB" id="A0A1F7TXF5"/>
<dbReference type="EMBL" id="MGDX01000027">
    <property type="protein sequence ID" value="OGL70701.1"/>
    <property type="molecule type" value="Genomic_DNA"/>
</dbReference>
<protein>
    <recommendedName>
        <fullName evidence="2">ClpX-type ZB domain-containing protein</fullName>
    </recommendedName>
</protein>
<dbReference type="PROSITE" id="PS51902">
    <property type="entry name" value="CLPX_ZB"/>
    <property type="match status" value="1"/>
</dbReference>
<feature type="binding site" evidence="1">
    <location>
        <position position="38"/>
    </location>
    <ligand>
        <name>Zn(2+)</name>
        <dbReference type="ChEBI" id="CHEBI:29105"/>
    </ligand>
</feature>
<dbReference type="InterPro" id="IPR059188">
    <property type="entry name" value="Znf_CLPX-like"/>
</dbReference>
<feature type="binding site" evidence="1">
    <location>
        <position position="13"/>
    </location>
    <ligand>
        <name>Zn(2+)</name>
        <dbReference type="ChEBI" id="CHEBI:29105"/>
    </ligand>
</feature>
<evidence type="ECO:0000313" key="4">
    <source>
        <dbReference type="Proteomes" id="UP000177097"/>
    </source>
</evidence>
<feature type="binding site" evidence="1">
    <location>
        <position position="35"/>
    </location>
    <ligand>
        <name>Zn(2+)</name>
        <dbReference type="ChEBI" id="CHEBI:29105"/>
    </ligand>
</feature>
<accession>A0A1F7TXF5</accession>
<feature type="domain" description="ClpX-type ZB" evidence="2">
    <location>
        <begin position="1"/>
        <end position="54"/>
    </location>
</feature>
<dbReference type="InterPro" id="IPR010603">
    <property type="entry name" value="Znf_CppX_C4"/>
</dbReference>
<dbReference type="Gene3D" id="6.20.220.10">
    <property type="entry name" value="ClpX chaperone, C4-type zinc finger domain"/>
    <property type="match status" value="1"/>
</dbReference>
<dbReference type="GO" id="GO:0006457">
    <property type="term" value="P:protein folding"/>
    <property type="evidence" value="ECO:0007669"/>
    <property type="project" value="UniProtKB-UniRule"/>
</dbReference>
<keyword evidence="1" id="KW-0862">Zinc</keyword>
<dbReference type="SUPFAM" id="SSF57716">
    <property type="entry name" value="Glucocorticoid receptor-like (DNA-binding domain)"/>
    <property type="match status" value="1"/>
</dbReference>